<evidence type="ECO:0000313" key="2">
    <source>
        <dbReference type="EMBL" id="EFO65735.1"/>
    </source>
</evidence>
<dbReference type="VEuPathDB" id="GiardiaDB:GLP15_4285"/>
<dbReference type="EMBL" id="ACVC01000008">
    <property type="protein sequence ID" value="EFO65735.1"/>
    <property type="molecule type" value="Genomic_DNA"/>
</dbReference>
<dbReference type="AlphaFoldDB" id="E1EVN3"/>
<evidence type="ECO:0000313" key="3">
    <source>
        <dbReference type="Proteomes" id="UP000008974"/>
    </source>
</evidence>
<sequence>MLAAWRHAETAAARRPGLPAPSIQPPPLNGQQAHDCPDEGATGRFRGGGSPAAPDRTSEGARRRERGSPASPSEPPALGSGCVAPEPQQHPGPRGQSMSTGTGSRKPGNTYGTAFRPGPLLSSTARACGNTSAPAWPFDPQRGLEQRSRGTPPASGSPHCGPCTPARPQRTALLPLLRPRDRQGQSDHATPGPDAECRRPPGPSSGPLAAPGERGIRPGAFQTTGGLRYSPCHMISQPRATNFGEQQHQEALRRPTPGGTETARPETPPDWTSQRPQPQGLLGTATEPADLYGEGRGSDASSAL</sequence>
<protein>
    <submittedName>
        <fullName evidence="2">Uncharacterized protein</fullName>
    </submittedName>
</protein>
<feature type="region of interest" description="Disordered" evidence="1">
    <location>
        <begin position="1"/>
        <end position="304"/>
    </location>
</feature>
<comment type="caution">
    <text evidence="2">The sequence shown here is derived from an EMBL/GenBank/DDBJ whole genome shotgun (WGS) entry which is preliminary data.</text>
</comment>
<feature type="compositionally biased region" description="Polar residues" evidence="1">
    <location>
        <begin position="121"/>
        <end position="133"/>
    </location>
</feature>
<reference evidence="2 3" key="1">
    <citation type="journal article" date="2010" name="BMC Genomics">
        <title>Genome analysis and comparative genomics of a Giardia intestinalis assemblage E isolate.</title>
        <authorList>
            <person name="Jerlstrom-Hultqvist J."/>
            <person name="Franzen O."/>
            <person name="Ankarklev J."/>
            <person name="Xu F."/>
            <person name="Nohynkova E."/>
            <person name="Andersson J.O."/>
            <person name="Svard S.G."/>
            <person name="Andersson B."/>
        </authorList>
    </citation>
    <scope>NUCLEOTIDE SEQUENCE [LARGE SCALE GENOMIC DNA]</scope>
    <source>
        <strain evidence="2 3">P15</strain>
    </source>
</reference>
<gene>
    <name evidence="2" type="ORF">GLP15_4285</name>
</gene>
<feature type="compositionally biased region" description="Low complexity" evidence="1">
    <location>
        <begin position="1"/>
        <end position="15"/>
    </location>
</feature>
<accession>E1EVN3</accession>
<feature type="compositionally biased region" description="Pro residues" evidence="1">
    <location>
        <begin position="18"/>
        <end position="28"/>
    </location>
</feature>
<proteinExistence type="predicted"/>
<evidence type="ECO:0000256" key="1">
    <source>
        <dbReference type="SAM" id="MobiDB-lite"/>
    </source>
</evidence>
<organism evidence="2 3">
    <name type="scientific">Giardia intestinalis (strain P15)</name>
    <name type="common">Giardia lamblia</name>
    <dbReference type="NCBI Taxonomy" id="658858"/>
    <lineage>
        <taxon>Eukaryota</taxon>
        <taxon>Metamonada</taxon>
        <taxon>Diplomonadida</taxon>
        <taxon>Hexamitidae</taxon>
        <taxon>Giardiinae</taxon>
        <taxon>Giardia</taxon>
    </lineage>
</organism>
<dbReference type="Proteomes" id="UP000008974">
    <property type="component" value="Unassembled WGS sequence"/>
</dbReference>
<name>E1EVN3_GIAIA</name>